<dbReference type="EMBL" id="DS469970">
    <property type="protein sequence ID" value="EDO30883.1"/>
    <property type="molecule type" value="Genomic_DNA"/>
</dbReference>
<dbReference type="GO" id="GO:0016176">
    <property type="term" value="F:superoxide-generating NADPH oxidase activator activity"/>
    <property type="evidence" value="ECO:0000318"/>
    <property type="project" value="GO_Central"/>
</dbReference>
<dbReference type="Proteomes" id="UP000001593">
    <property type="component" value="Unassembled WGS sequence"/>
</dbReference>
<dbReference type="AlphaFoldDB" id="A7SZI1"/>
<proteinExistence type="predicted"/>
<dbReference type="InterPro" id="IPR036028">
    <property type="entry name" value="SH3-like_dom_sf"/>
</dbReference>
<keyword evidence="3" id="KW-1185">Reference proteome</keyword>
<evidence type="ECO:0008006" key="4">
    <source>
        <dbReference type="Google" id="ProtNLM"/>
    </source>
</evidence>
<feature type="compositionally biased region" description="Polar residues" evidence="1">
    <location>
        <begin position="12"/>
        <end position="24"/>
    </location>
</feature>
<accession>A7SZI1</accession>
<evidence type="ECO:0000313" key="3">
    <source>
        <dbReference type="Proteomes" id="UP000001593"/>
    </source>
</evidence>
<gene>
    <name evidence="2" type="ORF">NEMVEDRAFT_v1g219985</name>
</gene>
<dbReference type="InParanoid" id="A7SZI1"/>
<organism evidence="2 3">
    <name type="scientific">Nematostella vectensis</name>
    <name type="common">Starlet sea anemone</name>
    <dbReference type="NCBI Taxonomy" id="45351"/>
    <lineage>
        <taxon>Eukaryota</taxon>
        <taxon>Metazoa</taxon>
        <taxon>Cnidaria</taxon>
        <taxon>Anthozoa</taxon>
        <taxon>Hexacorallia</taxon>
        <taxon>Actiniaria</taxon>
        <taxon>Edwardsiidae</taxon>
        <taxon>Nematostella</taxon>
    </lineage>
</organism>
<dbReference type="GO" id="GO:0005737">
    <property type="term" value="C:cytoplasm"/>
    <property type="evidence" value="ECO:0000318"/>
    <property type="project" value="GO_Central"/>
</dbReference>
<dbReference type="GO" id="GO:0042554">
    <property type="term" value="P:superoxide anion generation"/>
    <property type="evidence" value="ECO:0000318"/>
    <property type="project" value="GO_Central"/>
</dbReference>
<evidence type="ECO:0000313" key="2">
    <source>
        <dbReference type="EMBL" id="EDO30883.1"/>
    </source>
</evidence>
<dbReference type="HOGENOM" id="CLU_687542_0_0_1"/>
<name>A7SZI1_NEMVE</name>
<evidence type="ECO:0000256" key="1">
    <source>
        <dbReference type="SAM" id="MobiDB-lite"/>
    </source>
</evidence>
<feature type="region of interest" description="Disordered" evidence="1">
    <location>
        <begin position="1"/>
        <end position="25"/>
    </location>
</feature>
<dbReference type="SUPFAM" id="SSF50044">
    <property type="entry name" value="SH3-domain"/>
    <property type="match status" value="1"/>
</dbReference>
<reference evidence="2 3" key="1">
    <citation type="journal article" date="2007" name="Science">
        <title>Sea anemone genome reveals ancestral eumetazoan gene repertoire and genomic organization.</title>
        <authorList>
            <person name="Putnam N.H."/>
            <person name="Srivastava M."/>
            <person name="Hellsten U."/>
            <person name="Dirks B."/>
            <person name="Chapman J."/>
            <person name="Salamov A."/>
            <person name="Terry A."/>
            <person name="Shapiro H."/>
            <person name="Lindquist E."/>
            <person name="Kapitonov V.V."/>
            <person name="Jurka J."/>
            <person name="Genikhovich G."/>
            <person name="Grigoriev I.V."/>
            <person name="Lucas S.M."/>
            <person name="Steele R.E."/>
            <person name="Finnerty J.R."/>
            <person name="Technau U."/>
            <person name="Martindale M.Q."/>
            <person name="Rokhsar D.S."/>
        </authorList>
    </citation>
    <scope>NUCLEOTIDE SEQUENCE [LARGE SCALE GENOMIC DNA]</scope>
    <source>
        <strain evidence="3">CH2 X CH6</strain>
    </source>
</reference>
<protein>
    <recommendedName>
        <fullName evidence="4">SH3 domain-containing protein</fullName>
    </recommendedName>
</protein>
<sequence length="401" mass="45051">MNEPGSVALQHPQHSIDSGSSDTQSDIKKYKVHVTYEDVDEQDPDSEVIKKTPSGWWYVRSGTQTGWAPSYYLEKDVELSESGSTALQHPQNSIDYGLSDNQSDIEIYATHVTFEDVDEQDLDKYYTAIDDFKGCPSNAEVSLTKSLLFFLAETVLNPLTPQSSSTNQRTPSKRQQKLVEAFPVEARKKNAKTRIIHTLQRLSQFRGGLDFEVFDKNENAEIYVSTHAYEAAFSDELSFDVGVQLIVGYEENSHLSSNLDEDDFLSNSDEKCAVGGGFESGYSESDDENAIPEAQSDIYVVLDDFDEADQENELNLARRGMGAVKLLEEVPVYLPPPVFRDPQSSIQDKLTYPTSRTSPFEVCCIDEDGGEVGDEIGYVYAKFHETYKWVPKTLIKEVQIE</sequence>
<dbReference type="Gene3D" id="2.30.30.40">
    <property type="entry name" value="SH3 Domains"/>
    <property type="match status" value="1"/>
</dbReference>